<name>A0ABQ6IH50_9MICO</name>
<gene>
    <name evidence="1" type="ORF">GCM10025876_33190</name>
</gene>
<dbReference type="Proteomes" id="UP001157125">
    <property type="component" value="Unassembled WGS sequence"/>
</dbReference>
<evidence type="ECO:0000313" key="1">
    <source>
        <dbReference type="EMBL" id="GMA37115.1"/>
    </source>
</evidence>
<dbReference type="EMBL" id="BSUN01000001">
    <property type="protein sequence ID" value="GMA37115.1"/>
    <property type="molecule type" value="Genomic_DNA"/>
</dbReference>
<comment type="caution">
    <text evidence="1">The sequence shown here is derived from an EMBL/GenBank/DDBJ whole genome shotgun (WGS) entry which is preliminary data.</text>
</comment>
<organism evidence="1 2">
    <name type="scientific">Demequina litorisediminis</name>
    <dbReference type="NCBI Taxonomy" id="1849022"/>
    <lineage>
        <taxon>Bacteria</taxon>
        <taxon>Bacillati</taxon>
        <taxon>Actinomycetota</taxon>
        <taxon>Actinomycetes</taxon>
        <taxon>Micrococcales</taxon>
        <taxon>Demequinaceae</taxon>
        <taxon>Demequina</taxon>
    </lineage>
</organism>
<proteinExistence type="predicted"/>
<accession>A0ABQ6IH50</accession>
<keyword evidence="2" id="KW-1185">Reference proteome</keyword>
<sequence length="94" mass="9177">MPLSVVAERTTGIWGSTSPPATRLKVTVGAVVGVGLGEAADALGTGLGEGDSVATLGAAAGASSGLVEPPATVPTATPRMAHRAIATEGRRSER</sequence>
<protein>
    <submittedName>
        <fullName evidence="1">Uncharacterized protein</fullName>
    </submittedName>
</protein>
<evidence type="ECO:0000313" key="2">
    <source>
        <dbReference type="Proteomes" id="UP001157125"/>
    </source>
</evidence>
<reference evidence="2" key="1">
    <citation type="journal article" date="2019" name="Int. J. Syst. Evol. Microbiol.">
        <title>The Global Catalogue of Microorganisms (GCM) 10K type strain sequencing project: providing services to taxonomists for standard genome sequencing and annotation.</title>
        <authorList>
            <consortium name="The Broad Institute Genomics Platform"/>
            <consortium name="The Broad Institute Genome Sequencing Center for Infectious Disease"/>
            <person name="Wu L."/>
            <person name="Ma J."/>
        </authorList>
    </citation>
    <scope>NUCLEOTIDE SEQUENCE [LARGE SCALE GENOMIC DNA]</scope>
    <source>
        <strain evidence="2">NBRC 112299</strain>
    </source>
</reference>